<dbReference type="AlphaFoldDB" id="A0A4U9WGN5"/>
<evidence type="ECO:0000313" key="1">
    <source>
        <dbReference type="EMBL" id="VTR58485.1"/>
    </source>
</evidence>
<proteinExistence type="predicted"/>
<name>A0A4U9WGN5_SERFO</name>
<protein>
    <submittedName>
        <fullName evidence="1">Uncharacterized protein</fullName>
    </submittedName>
</protein>
<organism evidence="1">
    <name type="scientific">Serratia fonticola</name>
    <dbReference type="NCBI Taxonomy" id="47917"/>
    <lineage>
        <taxon>Bacteria</taxon>
        <taxon>Pseudomonadati</taxon>
        <taxon>Pseudomonadota</taxon>
        <taxon>Gammaproteobacteria</taxon>
        <taxon>Enterobacterales</taxon>
        <taxon>Yersiniaceae</taxon>
        <taxon>Serratia</taxon>
    </lineage>
</organism>
<reference evidence="1" key="1">
    <citation type="submission" date="2019-05" db="EMBL/GenBank/DDBJ databases">
        <authorList>
            <consortium name="Pathogen Informatics"/>
        </authorList>
    </citation>
    <scope>NUCLEOTIDE SEQUENCE [LARGE SCALE GENOMIC DNA]</scope>
    <source>
        <strain evidence="1">NCTC12965</strain>
    </source>
</reference>
<gene>
    <name evidence="1" type="ORF">NCTC12965_07713</name>
</gene>
<accession>A0A4U9WGN5</accession>
<sequence length="44" mass="5243">MTQQTFLVKSARKSCRRRLFAHWQKPLLPTLPLSWTTLAWNMAK</sequence>
<dbReference type="EMBL" id="CABEEZ010000152">
    <property type="protein sequence ID" value="VTR58485.1"/>
    <property type="molecule type" value="Genomic_DNA"/>
</dbReference>